<evidence type="ECO:0000313" key="14">
    <source>
        <dbReference type="EMBL" id="SCX27773.1"/>
    </source>
</evidence>
<dbReference type="Proteomes" id="UP000515498">
    <property type="component" value="Chromosome"/>
</dbReference>
<proteinExistence type="predicted"/>
<dbReference type="RefSeq" id="WP_170847379.1">
    <property type="nucleotide sequence ID" value="NZ_CP059894.1"/>
</dbReference>
<dbReference type="Proteomes" id="UP000199707">
    <property type="component" value="Unassembled WGS sequence"/>
</dbReference>
<dbReference type="EC" id="2.7.13.3" evidence="3"/>
<reference evidence="14" key="2">
    <citation type="submission" date="2016-10" db="EMBL/GenBank/DDBJ databases">
        <authorList>
            <person name="de Groot N.N."/>
        </authorList>
    </citation>
    <scope>NUCLEOTIDE SEQUENCE [LARGE SCALE GENOMIC DNA]</scope>
    <source>
        <strain evidence="14">UNC267MFSha1.1M11</strain>
    </source>
</reference>
<dbReference type="GO" id="GO:0000155">
    <property type="term" value="F:phosphorelay sensor kinase activity"/>
    <property type="evidence" value="ECO:0007669"/>
    <property type="project" value="InterPro"/>
</dbReference>
<evidence type="ECO:0000256" key="9">
    <source>
        <dbReference type="ARBA" id="ARBA00023012"/>
    </source>
</evidence>
<evidence type="ECO:0000256" key="5">
    <source>
        <dbReference type="ARBA" id="ARBA00022679"/>
    </source>
</evidence>
<reference evidence="13 16" key="3">
    <citation type="submission" date="2020-07" db="EMBL/GenBank/DDBJ databases">
        <title>Draft genome sequence of four isobutane-metabolizing strains capable of cometabolically degrading diverse ether contaminants.</title>
        <authorList>
            <person name="Chen W."/>
            <person name="Faulkner N."/>
            <person name="Smith C."/>
            <person name="Hyman M."/>
        </authorList>
    </citation>
    <scope>NUCLEOTIDE SEQUENCE [LARGE SCALE GENOMIC DNA]</scope>
    <source>
        <strain evidence="13 16">2A</strain>
    </source>
</reference>
<keyword evidence="4" id="KW-0597">Phosphoprotein</keyword>
<feature type="transmembrane region" description="Helical" evidence="11">
    <location>
        <begin position="136"/>
        <end position="158"/>
    </location>
</feature>
<evidence type="ECO:0000256" key="8">
    <source>
        <dbReference type="ARBA" id="ARBA00022989"/>
    </source>
</evidence>
<evidence type="ECO:0000256" key="1">
    <source>
        <dbReference type="ARBA" id="ARBA00000085"/>
    </source>
</evidence>
<dbReference type="SMART" id="SM00387">
    <property type="entry name" value="HATPase_c"/>
    <property type="match status" value="1"/>
</dbReference>
<evidence type="ECO:0000256" key="2">
    <source>
        <dbReference type="ARBA" id="ARBA00004236"/>
    </source>
</evidence>
<dbReference type="InterPro" id="IPR004358">
    <property type="entry name" value="Sig_transdc_His_kin-like_C"/>
</dbReference>
<dbReference type="InterPro" id="IPR003661">
    <property type="entry name" value="HisK_dim/P_dom"/>
</dbReference>
<reference evidence="15" key="1">
    <citation type="submission" date="2016-10" db="EMBL/GenBank/DDBJ databases">
        <authorList>
            <person name="Varghese N."/>
            <person name="Submissions S."/>
        </authorList>
    </citation>
    <scope>NUCLEOTIDE SEQUENCE [LARGE SCALE GENOMIC DNA]</scope>
    <source>
        <strain evidence="15">UNC267MFSha1.1M11</strain>
    </source>
</reference>
<comment type="catalytic activity">
    <reaction evidence="1">
        <text>ATP + protein L-histidine = ADP + protein N-phospho-L-histidine.</text>
        <dbReference type="EC" id="2.7.13.3"/>
    </reaction>
</comment>
<evidence type="ECO:0000256" key="7">
    <source>
        <dbReference type="ARBA" id="ARBA00022777"/>
    </source>
</evidence>
<dbReference type="SUPFAM" id="SSF55874">
    <property type="entry name" value="ATPase domain of HSP90 chaperone/DNA topoisomerase II/histidine kinase"/>
    <property type="match status" value="1"/>
</dbReference>
<dbReference type="CDD" id="cd00075">
    <property type="entry name" value="HATPase"/>
    <property type="match status" value="1"/>
</dbReference>
<keyword evidence="9" id="KW-0902">Two-component regulatory system</keyword>
<keyword evidence="8 11" id="KW-1133">Transmembrane helix</keyword>
<dbReference type="SMART" id="SM00388">
    <property type="entry name" value="HisKA"/>
    <property type="match status" value="1"/>
</dbReference>
<keyword evidence="10 11" id="KW-0472">Membrane</keyword>
<sequence>MSDGDLTVVRRAGRVAALQASLALTLVLLIVGAAVFFVDARVQSQQITSQLSNVAATADDATDPPTGMMLVLRDRTGKEEASSDGLPAAELLARPPGAFDTEIDGRRYRGLVADKPEGRVVALLDLRPYEASRSRLLLSLAIAELAGIAVSVAVVVLLTRRSIRPLTEALALQRRFVADASHELRAPLTVLHTRVQMLARQFDDGDAHAAKDQIDALASDTRALGAVIEDLLASASMTVGGAPRDRIDLAGLADAVHGSMAQHVEAAGVRLVVEHGTDDGQSCVVLGSTSALRRAISALVDNALAHQHPGGTITLRVGRRGDRAVIDVQDDGVGVDRAAMDTLFDRFSHGHAHTMTGGPRRYGIGLALVREIAHAHRGEISVAQTPGGGATFTLSIPAADIRAERGQ</sequence>
<dbReference type="InterPro" id="IPR036097">
    <property type="entry name" value="HisK_dim/P_sf"/>
</dbReference>
<dbReference type="Pfam" id="PF00512">
    <property type="entry name" value="HisKA"/>
    <property type="match status" value="1"/>
</dbReference>
<keyword evidence="6 11" id="KW-0812">Transmembrane</keyword>
<dbReference type="Pfam" id="PF02518">
    <property type="entry name" value="HATPase_c"/>
    <property type="match status" value="1"/>
</dbReference>
<name>A0A1G4WRY9_9MYCO</name>
<dbReference type="PROSITE" id="PS50109">
    <property type="entry name" value="HIS_KIN"/>
    <property type="match status" value="1"/>
</dbReference>
<dbReference type="AlphaFoldDB" id="A0A1G4WRY9"/>
<dbReference type="EMBL" id="FMUB01000009">
    <property type="protein sequence ID" value="SCX27773.1"/>
    <property type="molecule type" value="Genomic_DNA"/>
</dbReference>
<evidence type="ECO:0000256" key="10">
    <source>
        <dbReference type="ARBA" id="ARBA00023136"/>
    </source>
</evidence>
<evidence type="ECO:0000313" key="13">
    <source>
        <dbReference type="EMBL" id="QNJ90889.1"/>
    </source>
</evidence>
<protein>
    <recommendedName>
        <fullName evidence="3">histidine kinase</fullName>
        <ecNumber evidence="3">2.7.13.3</ecNumber>
    </recommendedName>
</protein>
<dbReference type="STRING" id="1502745.SAMN02799620_04417"/>
<evidence type="ECO:0000256" key="6">
    <source>
        <dbReference type="ARBA" id="ARBA00022692"/>
    </source>
</evidence>
<evidence type="ECO:0000259" key="12">
    <source>
        <dbReference type="PROSITE" id="PS50109"/>
    </source>
</evidence>
<dbReference type="InterPro" id="IPR003594">
    <property type="entry name" value="HATPase_dom"/>
</dbReference>
<evidence type="ECO:0000313" key="16">
    <source>
        <dbReference type="Proteomes" id="UP000515498"/>
    </source>
</evidence>
<feature type="domain" description="Histidine kinase" evidence="12">
    <location>
        <begin position="179"/>
        <end position="400"/>
    </location>
</feature>
<dbReference type="Gene3D" id="1.10.287.130">
    <property type="match status" value="1"/>
</dbReference>
<dbReference type="Gene3D" id="3.30.565.10">
    <property type="entry name" value="Histidine kinase-like ATPase, C-terminal domain"/>
    <property type="match status" value="1"/>
</dbReference>
<accession>A0A1G4WRY9</accession>
<feature type="transmembrane region" description="Helical" evidence="11">
    <location>
        <begin position="20"/>
        <end position="38"/>
    </location>
</feature>
<dbReference type="EMBL" id="CP059894">
    <property type="protein sequence ID" value="QNJ90889.1"/>
    <property type="molecule type" value="Genomic_DNA"/>
</dbReference>
<dbReference type="InterPro" id="IPR050428">
    <property type="entry name" value="TCS_sensor_his_kinase"/>
</dbReference>
<dbReference type="GO" id="GO:0005886">
    <property type="term" value="C:plasma membrane"/>
    <property type="evidence" value="ECO:0007669"/>
    <property type="project" value="UniProtKB-SubCell"/>
</dbReference>
<comment type="subcellular location">
    <subcellularLocation>
        <location evidence="2">Cell membrane</location>
    </subcellularLocation>
</comment>
<evidence type="ECO:0000256" key="4">
    <source>
        <dbReference type="ARBA" id="ARBA00022553"/>
    </source>
</evidence>
<dbReference type="InterPro" id="IPR005467">
    <property type="entry name" value="His_kinase_dom"/>
</dbReference>
<dbReference type="PANTHER" id="PTHR45436:SF5">
    <property type="entry name" value="SENSOR HISTIDINE KINASE TRCS"/>
    <property type="match status" value="1"/>
</dbReference>
<dbReference type="SUPFAM" id="SSF47384">
    <property type="entry name" value="Homodimeric domain of signal transducing histidine kinase"/>
    <property type="match status" value="1"/>
</dbReference>
<evidence type="ECO:0000256" key="11">
    <source>
        <dbReference type="SAM" id="Phobius"/>
    </source>
</evidence>
<dbReference type="CDD" id="cd00082">
    <property type="entry name" value="HisKA"/>
    <property type="match status" value="1"/>
</dbReference>
<dbReference type="PANTHER" id="PTHR45436">
    <property type="entry name" value="SENSOR HISTIDINE KINASE YKOH"/>
    <property type="match status" value="1"/>
</dbReference>
<organism evidence="14 15">
    <name type="scientific">Mycolicibacterium fluoranthenivorans</name>
    <dbReference type="NCBI Taxonomy" id="258505"/>
    <lineage>
        <taxon>Bacteria</taxon>
        <taxon>Bacillati</taxon>
        <taxon>Actinomycetota</taxon>
        <taxon>Actinomycetes</taxon>
        <taxon>Mycobacteriales</taxon>
        <taxon>Mycobacteriaceae</taxon>
        <taxon>Mycolicibacterium</taxon>
    </lineage>
</organism>
<gene>
    <name evidence="13" type="ORF">HZU40_21930</name>
    <name evidence="14" type="ORF">SAMN02799620_04417</name>
</gene>
<dbReference type="PRINTS" id="PR00344">
    <property type="entry name" value="BCTRLSENSOR"/>
</dbReference>
<keyword evidence="5" id="KW-0808">Transferase</keyword>
<dbReference type="KEGG" id="mflu:HZU40_21930"/>
<dbReference type="InterPro" id="IPR036890">
    <property type="entry name" value="HATPase_C_sf"/>
</dbReference>
<evidence type="ECO:0000313" key="15">
    <source>
        <dbReference type="Proteomes" id="UP000199707"/>
    </source>
</evidence>
<keyword evidence="7 14" id="KW-0418">Kinase</keyword>
<evidence type="ECO:0000256" key="3">
    <source>
        <dbReference type="ARBA" id="ARBA00012438"/>
    </source>
</evidence>